<dbReference type="AlphaFoldDB" id="A0AAN9LGM7"/>
<evidence type="ECO:0000313" key="3">
    <source>
        <dbReference type="Proteomes" id="UP001374584"/>
    </source>
</evidence>
<proteinExistence type="predicted"/>
<dbReference type="Proteomes" id="UP001374584">
    <property type="component" value="Unassembled WGS sequence"/>
</dbReference>
<comment type="caution">
    <text evidence="2">The sequence shown here is derived from an EMBL/GenBank/DDBJ whole genome shotgun (WGS) entry which is preliminary data.</text>
</comment>
<sequence>MVTMRALEEANEQHRQEQERIQQEAKAEQERLQAEARVEQTLMQDRLEELRKTNEDLHRAEPAKKERWAP</sequence>
<evidence type="ECO:0000256" key="1">
    <source>
        <dbReference type="SAM" id="MobiDB-lite"/>
    </source>
</evidence>
<accession>A0AAN9LGM7</accession>
<protein>
    <submittedName>
        <fullName evidence="2">Uncharacterized protein</fullName>
    </submittedName>
</protein>
<evidence type="ECO:0000313" key="2">
    <source>
        <dbReference type="EMBL" id="KAK7335276.1"/>
    </source>
</evidence>
<reference evidence="2 3" key="1">
    <citation type="submission" date="2024-01" db="EMBL/GenBank/DDBJ databases">
        <title>The genomes of 5 underutilized Papilionoideae crops provide insights into root nodulation and disease resistanc.</title>
        <authorList>
            <person name="Jiang F."/>
        </authorList>
    </citation>
    <scope>NUCLEOTIDE SEQUENCE [LARGE SCALE GENOMIC DNA]</scope>
    <source>
        <strain evidence="2">JINMINGXINNONG_FW02</strain>
        <tissue evidence="2">Leaves</tissue>
    </source>
</reference>
<dbReference type="EMBL" id="JAYMYR010000010">
    <property type="protein sequence ID" value="KAK7335276.1"/>
    <property type="molecule type" value="Genomic_DNA"/>
</dbReference>
<name>A0AAN9LGM7_PHACN</name>
<feature type="region of interest" description="Disordered" evidence="1">
    <location>
        <begin position="1"/>
        <end position="33"/>
    </location>
</feature>
<keyword evidence="3" id="KW-1185">Reference proteome</keyword>
<gene>
    <name evidence="2" type="ORF">VNO80_27053</name>
</gene>
<feature type="region of interest" description="Disordered" evidence="1">
    <location>
        <begin position="45"/>
        <end position="70"/>
    </location>
</feature>
<organism evidence="2 3">
    <name type="scientific">Phaseolus coccineus</name>
    <name type="common">Scarlet runner bean</name>
    <name type="synonym">Phaseolus multiflorus</name>
    <dbReference type="NCBI Taxonomy" id="3886"/>
    <lineage>
        <taxon>Eukaryota</taxon>
        <taxon>Viridiplantae</taxon>
        <taxon>Streptophyta</taxon>
        <taxon>Embryophyta</taxon>
        <taxon>Tracheophyta</taxon>
        <taxon>Spermatophyta</taxon>
        <taxon>Magnoliopsida</taxon>
        <taxon>eudicotyledons</taxon>
        <taxon>Gunneridae</taxon>
        <taxon>Pentapetalae</taxon>
        <taxon>rosids</taxon>
        <taxon>fabids</taxon>
        <taxon>Fabales</taxon>
        <taxon>Fabaceae</taxon>
        <taxon>Papilionoideae</taxon>
        <taxon>50 kb inversion clade</taxon>
        <taxon>NPAAA clade</taxon>
        <taxon>indigoferoid/millettioid clade</taxon>
        <taxon>Phaseoleae</taxon>
        <taxon>Phaseolus</taxon>
    </lineage>
</organism>